<dbReference type="CDD" id="cd02968">
    <property type="entry name" value="SCO"/>
    <property type="match status" value="1"/>
</dbReference>
<dbReference type="PANTHER" id="PTHR12151">
    <property type="entry name" value="ELECTRON TRANSPORT PROTIN SCO1/SENC FAMILY MEMBER"/>
    <property type="match status" value="1"/>
</dbReference>
<dbReference type="SUPFAM" id="SSF52833">
    <property type="entry name" value="Thioredoxin-like"/>
    <property type="match status" value="1"/>
</dbReference>
<feature type="disulfide bond" description="Redox-active" evidence="4">
    <location>
        <begin position="79"/>
        <end position="83"/>
    </location>
</feature>
<reference evidence="5 6" key="1">
    <citation type="journal article" date="2017" name="Water Res.">
        <title>Comammox in drinking water systems.</title>
        <authorList>
            <person name="Wang Y."/>
            <person name="Ma L."/>
            <person name="Mao Y."/>
            <person name="Jiang X."/>
            <person name="Xia Y."/>
            <person name="Yu K."/>
            <person name="Li B."/>
            <person name="Zhang T."/>
        </authorList>
    </citation>
    <scope>NUCLEOTIDE SEQUENCE [LARGE SCALE GENOMIC DNA]</scope>
    <source>
        <strain evidence="5">SG_bin8</strain>
    </source>
</reference>
<feature type="binding site" evidence="3">
    <location>
        <position position="83"/>
    </location>
    <ligand>
        <name>Cu cation</name>
        <dbReference type="ChEBI" id="CHEBI:23378"/>
    </ligand>
</feature>
<dbReference type="EMBL" id="LWDL01000005">
    <property type="protein sequence ID" value="OQW53954.1"/>
    <property type="molecule type" value="Genomic_DNA"/>
</dbReference>
<evidence type="ECO:0000256" key="1">
    <source>
        <dbReference type="ARBA" id="ARBA00010996"/>
    </source>
</evidence>
<keyword evidence="2 3" id="KW-0186">Copper</keyword>
<dbReference type="GO" id="GO:0046872">
    <property type="term" value="F:metal ion binding"/>
    <property type="evidence" value="ECO:0007669"/>
    <property type="project" value="UniProtKB-KW"/>
</dbReference>
<name>A0A1W9I3E8_9HYPH</name>
<proteinExistence type="inferred from homology"/>
<dbReference type="Proteomes" id="UP000192872">
    <property type="component" value="Unassembled WGS sequence"/>
</dbReference>
<protein>
    <recommendedName>
        <fullName evidence="7">Thioredoxin domain-containing protein</fullName>
    </recommendedName>
</protein>
<evidence type="ECO:0000256" key="2">
    <source>
        <dbReference type="ARBA" id="ARBA00023008"/>
    </source>
</evidence>
<dbReference type="PANTHER" id="PTHR12151:SF25">
    <property type="entry name" value="LINALOOL DEHYDRATASE_ISOMERASE DOMAIN-CONTAINING PROTEIN"/>
    <property type="match status" value="1"/>
</dbReference>
<dbReference type="AlphaFoldDB" id="A0A1W9I3E8"/>
<comment type="similarity">
    <text evidence="1">Belongs to the SCO1/2 family.</text>
</comment>
<evidence type="ECO:0000313" key="6">
    <source>
        <dbReference type="Proteomes" id="UP000192872"/>
    </source>
</evidence>
<keyword evidence="3" id="KW-0479">Metal-binding</keyword>
<sequence>MKETANVKLTANRLVFLLSLLILAGGLAALSWTLTSGRNQQQAANLGGPFSLIDQNGRAVDQTILAGKPTLLFFGYTHCPDICPTRLYEMAQFVARMGPQGKRLNVVFASVDPERDTPHLLKGYLSGFSDDFIGLTGSSQAVAAFARSWRAFYRKVGDTPDSYSMDHTAAIYVLDKKSAFVALIDIEKAPDKAMALLLTLL</sequence>
<dbReference type="InterPro" id="IPR003782">
    <property type="entry name" value="SCO1/SenC"/>
</dbReference>
<feature type="binding site" evidence="3">
    <location>
        <position position="167"/>
    </location>
    <ligand>
        <name>Cu cation</name>
        <dbReference type="ChEBI" id="CHEBI:23378"/>
    </ligand>
</feature>
<evidence type="ECO:0008006" key="7">
    <source>
        <dbReference type="Google" id="ProtNLM"/>
    </source>
</evidence>
<evidence type="ECO:0000256" key="4">
    <source>
        <dbReference type="PIRSR" id="PIRSR603782-2"/>
    </source>
</evidence>
<keyword evidence="4" id="KW-1015">Disulfide bond</keyword>
<evidence type="ECO:0000313" key="5">
    <source>
        <dbReference type="EMBL" id="OQW53954.1"/>
    </source>
</evidence>
<dbReference type="InterPro" id="IPR036249">
    <property type="entry name" value="Thioredoxin-like_sf"/>
</dbReference>
<evidence type="ECO:0000256" key="3">
    <source>
        <dbReference type="PIRSR" id="PIRSR603782-1"/>
    </source>
</evidence>
<dbReference type="RefSeq" id="WP_376802149.1">
    <property type="nucleotide sequence ID" value="NZ_DLRA01000037.1"/>
</dbReference>
<comment type="caution">
    <text evidence="5">The sequence shown here is derived from an EMBL/GenBank/DDBJ whole genome shotgun (WGS) entry which is preliminary data.</text>
</comment>
<feature type="binding site" evidence="3">
    <location>
        <position position="79"/>
    </location>
    <ligand>
        <name>Cu cation</name>
        <dbReference type="ChEBI" id="CHEBI:23378"/>
    </ligand>
</feature>
<dbReference type="Pfam" id="PF02630">
    <property type="entry name" value="SCO1-SenC"/>
    <property type="match status" value="1"/>
</dbReference>
<accession>A0A1W9I3E8</accession>
<dbReference type="FunFam" id="3.40.30.10:FF:000013">
    <property type="entry name" value="Blast:Protein SCO1 homolog, mitochondrial"/>
    <property type="match status" value="1"/>
</dbReference>
<dbReference type="STRING" id="1827387.A4S15_00460"/>
<gene>
    <name evidence="5" type="ORF">A4S15_00460</name>
</gene>
<dbReference type="Gene3D" id="3.40.30.10">
    <property type="entry name" value="Glutaredoxin"/>
    <property type="match status" value="1"/>
</dbReference>
<organism evidence="5 6">
    <name type="scientific">Candidatus Raskinella chloraquaticus</name>
    <dbReference type="NCBI Taxonomy" id="1951219"/>
    <lineage>
        <taxon>Bacteria</taxon>
        <taxon>Pseudomonadati</taxon>
        <taxon>Pseudomonadota</taxon>
        <taxon>Alphaproteobacteria</taxon>
        <taxon>Hyphomicrobiales</taxon>
        <taxon>Phreatobacteraceae</taxon>
        <taxon>Candidatus Raskinella</taxon>
    </lineage>
</organism>